<dbReference type="Pfam" id="PF08450">
    <property type="entry name" value="SGL"/>
    <property type="match status" value="1"/>
</dbReference>
<accession>A0A0C3D480</accession>
<name>A0A0C3D480_OIDMZ</name>
<dbReference type="PANTHER" id="PTHR47064:SF2">
    <property type="entry name" value="SMP-30_GLUCONOLACTONASE_LRE-LIKE REGION DOMAIN-CONTAINING PROTEIN-RELATED"/>
    <property type="match status" value="1"/>
</dbReference>
<feature type="domain" description="SMP-30/Gluconolactonase/LRE-like region" evidence="1">
    <location>
        <begin position="124"/>
        <end position="308"/>
    </location>
</feature>
<evidence type="ECO:0000313" key="2">
    <source>
        <dbReference type="EMBL" id="KIM96737.1"/>
    </source>
</evidence>
<dbReference type="EMBL" id="KN832883">
    <property type="protein sequence ID" value="KIM96737.1"/>
    <property type="molecule type" value="Genomic_DNA"/>
</dbReference>
<sequence length="330" mass="36316">MSSFTIYHEDFKAILGHSPKLDVLLENKEYPFAHEAGVFIPSENSLFITSNQYVDPLSPPTKKIQISKVTLPGNDPIRCEEVFPESVPMANGGVNYKNGILFCAQGDMKAPSGLAFMETQPPYRSSFLLTSFYGRPFNSLNDVVVHSDGSVWFTDPMYGSEQGIRPPATSPNQVYRWDVENGGSIRAVADGFGRCNGICFSPDEKIVYVTDTDYIHGDGTTDGVRASSIYAFDIVHYSGQPFLTNRRLFAFADKWVPDGIKCDTNGNVYSGCGDGVNVWSPGGILLGRILVEGGAANFCFGRNGELFILNEHKLWRAQLGSHIRGDLLKI</sequence>
<dbReference type="SUPFAM" id="SSF63829">
    <property type="entry name" value="Calcium-dependent phosphotriesterase"/>
    <property type="match status" value="1"/>
</dbReference>
<dbReference type="HOGENOM" id="CLU_036110_1_3_1"/>
<evidence type="ECO:0000259" key="1">
    <source>
        <dbReference type="Pfam" id="PF08450"/>
    </source>
</evidence>
<dbReference type="InterPro" id="IPR011042">
    <property type="entry name" value="6-blade_b-propeller_TolB-like"/>
</dbReference>
<dbReference type="InterPro" id="IPR052988">
    <property type="entry name" value="Oryzine_lactonohydrolase"/>
</dbReference>
<reference evidence="2 3" key="1">
    <citation type="submission" date="2014-04" db="EMBL/GenBank/DDBJ databases">
        <authorList>
            <consortium name="DOE Joint Genome Institute"/>
            <person name="Kuo A."/>
            <person name="Martino E."/>
            <person name="Perotto S."/>
            <person name="Kohler A."/>
            <person name="Nagy L.G."/>
            <person name="Floudas D."/>
            <person name="Copeland A."/>
            <person name="Barry K.W."/>
            <person name="Cichocki N."/>
            <person name="Veneault-Fourrey C."/>
            <person name="LaButti K."/>
            <person name="Lindquist E.A."/>
            <person name="Lipzen A."/>
            <person name="Lundell T."/>
            <person name="Morin E."/>
            <person name="Murat C."/>
            <person name="Sun H."/>
            <person name="Tunlid A."/>
            <person name="Henrissat B."/>
            <person name="Grigoriev I.V."/>
            <person name="Hibbett D.S."/>
            <person name="Martin F."/>
            <person name="Nordberg H.P."/>
            <person name="Cantor M.N."/>
            <person name="Hua S.X."/>
        </authorList>
    </citation>
    <scope>NUCLEOTIDE SEQUENCE [LARGE SCALE GENOMIC DNA]</scope>
    <source>
        <strain evidence="2 3">Zn</strain>
    </source>
</reference>
<organism evidence="2 3">
    <name type="scientific">Oidiodendron maius (strain Zn)</name>
    <dbReference type="NCBI Taxonomy" id="913774"/>
    <lineage>
        <taxon>Eukaryota</taxon>
        <taxon>Fungi</taxon>
        <taxon>Dikarya</taxon>
        <taxon>Ascomycota</taxon>
        <taxon>Pezizomycotina</taxon>
        <taxon>Leotiomycetes</taxon>
        <taxon>Leotiomycetes incertae sedis</taxon>
        <taxon>Myxotrichaceae</taxon>
        <taxon>Oidiodendron</taxon>
    </lineage>
</organism>
<dbReference type="AlphaFoldDB" id="A0A0C3D480"/>
<evidence type="ECO:0000313" key="3">
    <source>
        <dbReference type="Proteomes" id="UP000054321"/>
    </source>
</evidence>
<protein>
    <recommendedName>
        <fullName evidence="1">SMP-30/Gluconolactonase/LRE-like region domain-containing protein</fullName>
    </recommendedName>
</protein>
<keyword evidence="3" id="KW-1185">Reference proteome</keyword>
<proteinExistence type="predicted"/>
<dbReference type="Proteomes" id="UP000054321">
    <property type="component" value="Unassembled WGS sequence"/>
</dbReference>
<dbReference type="STRING" id="913774.A0A0C3D480"/>
<reference evidence="3" key="2">
    <citation type="submission" date="2015-01" db="EMBL/GenBank/DDBJ databases">
        <title>Evolutionary Origins and Diversification of the Mycorrhizal Mutualists.</title>
        <authorList>
            <consortium name="DOE Joint Genome Institute"/>
            <consortium name="Mycorrhizal Genomics Consortium"/>
            <person name="Kohler A."/>
            <person name="Kuo A."/>
            <person name="Nagy L.G."/>
            <person name="Floudas D."/>
            <person name="Copeland A."/>
            <person name="Barry K.W."/>
            <person name="Cichocki N."/>
            <person name="Veneault-Fourrey C."/>
            <person name="LaButti K."/>
            <person name="Lindquist E.A."/>
            <person name="Lipzen A."/>
            <person name="Lundell T."/>
            <person name="Morin E."/>
            <person name="Murat C."/>
            <person name="Riley R."/>
            <person name="Ohm R."/>
            <person name="Sun H."/>
            <person name="Tunlid A."/>
            <person name="Henrissat B."/>
            <person name="Grigoriev I.V."/>
            <person name="Hibbett D.S."/>
            <person name="Martin F."/>
        </authorList>
    </citation>
    <scope>NUCLEOTIDE SEQUENCE [LARGE SCALE GENOMIC DNA]</scope>
    <source>
        <strain evidence="3">Zn</strain>
    </source>
</reference>
<dbReference type="InterPro" id="IPR013658">
    <property type="entry name" value="SGL"/>
</dbReference>
<dbReference type="Gene3D" id="2.120.10.30">
    <property type="entry name" value="TolB, C-terminal domain"/>
    <property type="match status" value="1"/>
</dbReference>
<dbReference type="InParanoid" id="A0A0C3D480"/>
<gene>
    <name evidence="2" type="ORF">OIDMADRAFT_105805</name>
</gene>
<dbReference type="OrthoDB" id="423498at2759"/>
<dbReference type="PANTHER" id="PTHR47064">
    <property type="entry name" value="PUTATIVE (AFU_ORTHOLOGUE AFUA_1G08990)-RELATED"/>
    <property type="match status" value="1"/>
</dbReference>